<evidence type="ECO:0000256" key="1">
    <source>
        <dbReference type="SAM" id="MobiDB-lite"/>
    </source>
</evidence>
<organism evidence="2 3">
    <name type="scientific">Aphis craccivora</name>
    <name type="common">Cowpea aphid</name>
    <dbReference type="NCBI Taxonomy" id="307492"/>
    <lineage>
        <taxon>Eukaryota</taxon>
        <taxon>Metazoa</taxon>
        <taxon>Ecdysozoa</taxon>
        <taxon>Arthropoda</taxon>
        <taxon>Hexapoda</taxon>
        <taxon>Insecta</taxon>
        <taxon>Pterygota</taxon>
        <taxon>Neoptera</taxon>
        <taxon>Paraneoptera</taxon>
        <taxon>Hemiptera</taxon>
        <taxon>Sternorrhyncha</taxon>
        <taxon>Aphidomorpha</taxon>
        <taxon>Aphidoidea</taxon>
        <taxon>Aphididae</taxon>
        <taxon>Aphidini</taxon>
        <taxon>Aphis</taxon>
        <taxon>Aphis</taxon>
    </lineage>
</organism>
<accession>A0A6G0X1I8</accession>
<comment type="caution">
    <text evidence="2">The sequence shown here is derived from an EMBL/GenBank/DDBJ whole genome shotgun (WGS) entry which is preliminary data.</text>
</comment>
<feature type="region of interest" description="Disordered" evidence="1">
    <location>
        <begin position="221"/>
        <end position="245"/>
    </location>
</feature>
<keyword evidence="3" id="KW-1185">Reference proteome</keyword>
<dbReference type="GO" id="GO:0003964">
    <property type="term" value="F:RNA-directed DNA polymerase activity"/>
    <property type="evidence" value="ECO:0007669"/>
    <property type="project" value="UniProtKB-KW"/>
</dbReference>
<protein>
    <submittedName>
        <fullName evidence="2">Reverse transcriptase domain-containing protein</fullName>
    </submittedName>
</protein>
<reference evidence="2 3" key="1">
    <citation type="submission" date="2019-08" db="EMBL/GenBank/DDBJ databases">
        <title>Whole genome of Aphis craccivora.</title>
        <authorList>
            <person name="Voronova N.V."/>
            <person name="Shulinski R.S."/>
            <person name="Bandarenka Y.V."/>
            <person name="Zhorov D.G."/>
            <person name="Warner D."/>
        </authorList>
    </citation>
    <scope>NUCLEOTIDE SEQUENCE [LARGE SCALE GENOMIC DNA]</scope>
    <source>
        <strain evidence="2">180601</strain>
        <tissue evidence="2">Whole Body</tissue>
    </source>
</reference>
<sequence length="245" mass="27446">MSGDKTSDILVRSVIKQGCPLSGLLFIMSIDPVVRLLQGTDPDHPNRVFDDDLCLIADRPGDLQRAICSARDGLNRLGLFLKTFFYSSTTHLQRMGTYPKTEWARMDRIFRPEIQPTLYLPQEADSDFTAVDIEFKLLISPDTLVAGEATVHVREVTARRTCRESQPGDIAQYLSGIMSGVFREHRGTTVNNVAKVADGALSITHEGTILRPKQRREVMKTLQESTSLGRSRSLIQQPDQGRVKF</sequence>
<evidence type="ECO:0000313" key="2">
    <source>
        <dbReference type="EMBL" id="KAF0733677.1"/>
    </source>
</evidence>
<feature type="compositionally biased region" description="Polar residues" evidence="1">
    <location>
        <begin position="222"/>
        <end position="239"/>
    </location>
</feature>
<keyword evidence="2" id="KW-0808">Transferase</keyword>
<dbReference type="Proteomes" id="UP000478052">
    <property type="component" value="Unassembled WGS sequence"/>
</dbReference>
<dbReference type="EMBL" id="VUJU01008238">
    <property type="protein sequence ID" value="KAF0733677.1"/>
    <property type="molecule type" value="Genomic_DNA"/>
</dbReference>
<dbReference type="OrthoDB" id="6629078at2759"/>
<proteinExistence type="predicted"/>
<keyword evidence="2" id="KW-0548">Nucleotidyltransferase</keyword>
<keyword evidence="2" id="KW-0695">RNA-directed DNA polymerase</keyword>
<gene>
    <name evidence="2" type="ORF">FWK35_00018637</name>
</gene>
<name>A0A6G0X1I8_APHCR</name>
<dbReference type="AlphaFoldDB" id="A0A6G0X1I8"/>
<evidence type="ECO:0000313" key="3">
    <source>
        <dbReference type="Proteomes" id="UP000478052"/>
    </source>
</evidence>